<dbReference type="SUPFAM" id="SSF74653">
    <property type="entry name" value="TolA/TonB C-terminal domain"/>
    <property type="match status" value="1"/>
</dbReference>
<name>A0A2Z4GF10_9BACT</name>
<dbReference type="Proteomes" id="UP000249873">
    <property type="component" value="Chromosome"/>
</dbReference>
<dbReference type="OrthoDB" id="925126at2"/>
<feature type="domain" description="TonB C-terminal" evidence="3">
    <location>
        <begin position="181"/>
        <end position="243"/>
    </location>
</feature>
<dbReference type="InterPro" id="IPR011990">
    <property type="entry name" value="TPR-like_helical_dom_sf"/>
</dbReference>
<dbReference type="AlphaFoldDB" id="A0A2Z4GF10"/>
<keyword evidence="1" id="KW-0802">TPR repeat</keyword>
<feature type="chain" id="PRO_5016354407" description="TonB C-terminal domain-containing protein" evidence="2">
    <location>
        <begin position="23"/>
        <end position="348"/>
    </location>
</feature>
<proteinExistence type="predicted"/>
<evidence type="ECO:0000256" key="2">
    <source>
        <dbReference type="SAM" id="SignalP"/>
    </source>
</evidence>
<protein>
    <recommendedName>
        <fullName evidence="3">TonB C-terminal domain-containing protein</fullName>
    </recommendedName>
</protein>
<keyword evidence="5" id="KW-1185">Reference proteome</keyword>
<feature type="repeat" description="TPR" evidence="1">
    <location>
        <begin position="263"/>
        <end position="296"/>
    </location>
</feature>
<feature type="signal peptide" evidence="2">
    <location>
        <begin position="1"/>
        <end position="22"/>
    </location>
</feature>
<sequence length="348" mass="39927">MSKYLKNTSALFLFIFSISQLAVSQVTVKKSLQGEWVKSKITLIDGSPIYNEGLENSSFGLEFSGDSLIINIDGKNSLSSYAVKDSVLNYRDNYFKILRLDKPFLELSQVLTSDEVEPIKIEMNFKPTIDIGIIPEIYLAKNGDPVYLLQPNQIEPKFLNARYSAIDYINNHFKYPEFRKGGFVIRFVITKTGEIEGQRIIASSNQKYDQRLIEALNKTKGNWLPAKYLGKPVNCEVEYNFDLGYTKPEYNSGNTEEDKKAMAEEYASNGKYYFSAKNYRSAIFYLSKAIENDPYQVNSYYLRAAAYIYNKTPDEACADYLQLKNLGQKRAEGLYDKYCQNYKPETKP</sequence>
<dbReference type="Pfam" id="PF03544">
    <property type="entry name" value="TonB_C"/>
    <property type="match status" value="1"/>
</dbReference>
<keyword evidence="2" id="KW-0732">Signal</keyword>
<dbReference type="PROSITE" id="PS50005">
    <property type="entry name" value="TPR"/>
    <property type="match status" value="1"/>
</dbReference>
<evidence type="ECO:0000313" key="4">
    <source>
        <dbReference type="EMBL" id="AWV99886.1"/>
    </source>
</evidence>
<dbReference type="EMBL" id="CP029480">
    <property type="protein sequence ID" value="AWV99886.1"/>
    <property type="molecule type" value="Genomic_DNA"/>
</dbReference>
<evidence type="ECO:0000256" key="1">
    <source>
        <dbReference type="PROSITE-ProRule" id="PRU00339"/>
    </source>
</evidence>
<evidence type="ECO:0000259" key="3">
    <source>
        <dbReference type="Pfam" id="PF03544"/>
    </source>
</evidence>
<dbReference type="SUPFAM" id="SSF48452">
    <property type="entry name" value="TPR-like"/>
    <property type="match status" value="1"/>
</dbReference>
<dbReference type="InterPro" id="IPR019734">
    <property type="entry name" value="TPR_rpt"/>
</dbReference>
<reference evidence="4 5" key="1">
    <citation type="submission" date="2018-05" db="EMBL/GenBank/DDBJ databases">
        <title>Complete genome sequence of Arcticibacterium luteifluviistationis SM1504T, a cytophagaceae bacterium isolated from Arctic surface seawater.</title>
        <authorList>
            <person name="Li Y."/>
            <person name="Qin Q.-L."/>
        </authorList>
    </citation>
    <scope>NUCLEOTIDE SEQUENCE [LARGE SCALE GENOMIC DNA]</scope>
    <source>
        <strain evidence="4 5">SM1504</strain>
    </source>
</reference>
<gene>
    <name evidence="4" type="ORF">DJ013_17595</name>
</gene>
<dbReference type="GO" id="GO:0055085">
    <property type="term" value="P:transmembrane transport"/>
    <property type="evidence" value="ECO:0007669"/>
    <property type="project" value="InterPro"/>
</dbReference>
<accession>A0A2Z4GF10</accession>
<dbReference type="Gene3D" id="1.25.40.10">
    <property type="entry name" value="Tetratricopeptide repeat domain"/>
    <property type="match status" value="1"/>
</dbReference>
<organism evidence="4 5">
    <name type="scientific">Arcticibacterium luteifluviistationis</name>
    <dbReference type="NCBI Taxonomy" id="1784714"/>
    <lineage>
        <taxon>Bacteria</taxon>
        <taxon>Pseudomonadati</taxon>
        <taxon>Bacteroidota</taxon>
        <taxon>Cytophagia</taxon>
        <taxon>Cytophagales</taxon>
        <taxon>Leadbetterellaceae</taxon>
        <taxon>Arcticibacterium</taxon>
    </lineage>
</organism>
<dbReference type="InterPro" id="IPR037682">
    <property type="entry name" value="TonB_C"/>
</dbReference>
<dbReference type="KEGG" id="als:DJ013_17595"/>
<dbReference type="Gene3D" id="3.30.1150.10">
    <property type="match status" value="1"/>
</dbReference>
<dbReference type="RefSeq" id="WP_111373254.1">
    <property type="nucleotide sequence ID" value="NZ_CP029480.1"/>
</dbReference>
<evidence type="ECO:0000313" key="5">
    <source>
        <dbReference type="Proteomes" id="UP000249873"/>
    </source>
</evidence>